<reference evidence="3" key="1">
    <citation type="submission" date="2017-08" db="EMBL/GenBank/DDBJ databases">
        <authorList>
            <person name="Varghese N."/>
            <person name="Submissions S."/>
        </authorList>
    </citation>
    <scope>NUCLEOTIDE SEQUENCE [LARGE SCALE GENOMIC DNA]</scope>
    <source>
        <strain evidence="3">KCTC 23107</strain>
    </source>
</reference>
<dbReference type="AlphaFoldDB" id="A0A286IB29"/>
<dbReference type="Proteomes" id="UP000219465">
    <property type="component" value="Unassembled WGS sequence"/>
</dbReference>
<protein>
    <submittedName>
        <fullName evidence="2">CelD/BcsL family acetyltransferase involved in cellulose biosynthesis</fullName>
    </submittedName>
</protein>
<sequence>MADAQDLSAPLVTPVEHAYPVASPFSARLTSDSGELSALWQALEADPATTFHQRRVWAEAWSQGTGTVLQLVTLERNGVAFALLPLEISLAGGLKVARFAGTAYSNENTGLIDTQCQGGLEPVSSSDLAAALSQAGLAADIVVFDKMTTEAAGRPPFSSLPRVLHQNPSFQLPLFEDFNAVLAQINGKRRRKKFRVSERRLEAMGGYTHIIAKTDTEAIRLLETFFAQKGVRLAAQGLPDVFADPGIRAFFRQLATTRDSDGNTALELHGIELSGGDHAGEIISVAGLTIKDHHVTCQFGSINEEIAADVSAGELLFFRMIERASAAGHTVFDFGVGDQPYKRSWCPQRTELMDCYCPLNAKGRLAAPLIAGLIRLKRMIKTSPLLHRLASRLRGGLMVKAKPAAEVD</sequence>
<dbReference type="Pfam" id="PF13480">
    <property type="entry name" value="Acetyltransf_6"/>
    <property type="match status" value="1"/>
</dbReference>
<evidence type="ECO:0000259" key="1">
    <source>
        <dbReference type="Pfam" id="PF13480"/>
    </source>
</evidence>
<keyword evidence="2" id="KW-0808">Transferase</keyword>
<gene>
    <name evidence="2" type="ORF">SAMN05877838_2226</name>
</gene>
<keyword evidence="3" id="KW-1185">Reference proteome</keyword>
<dbReference type="InterPro" id="IPR038740">
    <property type="entry name" value="BioF2-like_GNAT_dom"/>
</dbReference>
<accession>A0A286IB29</accession>
<evidence type="ECO:0000313" key="2">
    <source>
        <dbReference type="EMBL" id="SOE17328.1"/>
    </source>
</evidence>
<proteinExistence type="predicted"/>
<dbReference type="SUPFAM" id="SSF55729">
    <property type="entry name" value="Acyl-CoA N-acyltransferases (Nat)"/>
    <property type="match status" value="1"/>
</dbReference>
<dbReference type="EMBL" id="OCPC01000003">
    <property type="protein sequence ID" value="SOE17328.1"/>
    <property type="molecule type" value="Genomic_DNA"/>
</dbReference>
<evidence type="ECO:0000313" key="3">
    <source>
        <dbReference type="Proteomes" id="UP000219465"/>
    </source>
</evidence>
<name>A0A286IB29_9HYPH</name>
<dbReference type="Gene3D" id="3.40.630.30">
    <property type="match status" value="1"/>
</dbReference>
<dbReference type="GO" id="GO:0016740">
    <property type="term" value="F:transferase activity"/>
    <property type="evidence" value="ECO:0007669"/>
    <property type="project" value="UniProtKB-KW"/>
</dbReference>
<dbReference type="InterPro" id="IPR016181">
    <property type="entry name" value="Acyl_CoA_acyltransferase"/>
</dbReference>
<dbReference type="RefSeq" id="WP_097107840.1">
    <property type="nucleotide sequence ID" value="NZ_OCPC01000003.1"/>
</dbReference>
<dbReference type="OrthoDB" id="8193702at2"/>
<organism evidence="2 3">
    <name type="scientific">Hoeflea halophila</name>
    <dbReference type="NCBI Taxonomy" id="714899"/>
    <lineage>
        <taxon>Bacteria</taxon>
        <taxon>Pseudomonadati</taxon>
        <taxon>Pseudomonadota</taxon>
        <taxon>Alphaproteobacteria</taxon>
        <taxon>Hyphomicrobiales</taxon>
        <taxon>Rhizobiaceae</taxon>
        <taxon>Hoeflea</taxon>
    </lineage>
</organism>
<feature type="domain" description="BioF2-like acetyltransferase" evidence="1">
    <location>
        <begin position="188"/>
        <end position="343"/>
    </location>
</feature>